<comment type="caution">
    <text evidence="1">The sequence shown here is derived from an EMBL/GenBank/DDBJ whole genome shotgun (WGS) entry which is preliminary data.</text>
</comment>
<evidence type="ECO:0000313" key="1">
    <source>
        <dbReference type="EMBL" id="POM68087.1"/>
    </source>
</evidence>
<dbReference type="SUPFAM" id="SSF53098">
    <property type="entry name" value="Ribonuclease H-like"/>
    <property type="match status" value="1"/>
</dbReference>
<dbReference type="EMBL" id="NCKW01008413">
    <property type="protein sequence ID" value="POM68087.1"/>
    <property type="molecule type" value="Genomic_DNA"/>
</dbReference>
<dbReference type="InterPro" id="IPR012337">
    <property type="entry name" value="RNaseH-like_sf"/>
</dbReference>
<sequence length="134" mass="15268">MCNGCAAHTINVVLKDVFCLAIWVTSSKAPLQLLTLSNFFATQRDAATEDRFPVTPMRFVPPFPARWYSSATCIQSLVPNEDVLRWVFENDALLKQYKKSEENLIMFCASSLIIQALKAAEKDDCCFPMVYHYF</sequence>
<keyword evidence="2" id="KW-1185">Reference proteome</keyword>
<name>A0A2P4XRD6_9STRA</name>
<reference evidence="1 2" key="1">
    <citation type="journal article" date="2017" name="Genome Biol. Evol.">
        <title>Phytophthora megakarya and P. palmivora, closely related causal agents of cacao black pod rot, underwent increases in genome sizes and gene numbers by different mechanisms.</title>
        <authorList>
            <person name="Ali S.S."/>
            <person name="Shao J."/>
            <person name="Lary D.J."/>
            <person name="Kronmiller B."/>
            <person name="Shen D."/>
            <person name="Strem M.D."/>
            <person name="Amoako-Attah I."/>
            <person name="Akrofi A.Y."/>
            <person name="Begoude B.A."/>
            <person name="Ten Hoopen G.M."/>
            <person name="Coulibaly K."/>
            <person name="Kebe B.I."/>
            <person name="Melnick R.L."/>
            <person name="Guiltinan M.J."/>
            <person name="Tyler B.M."/>
            <person name="Meinhardt L.W."/>
            <person name="Bailey B.A."/>
        </authorList>
    </citation>
    <scope>NUCLEOTIDE SEQUENCE [LARGE SCALE GENOMIC DNA]</scope>
    <source>
        <strain evidence="2">sbr112.9</strain>
    </source>
</reference>
<dbReference type="OrthoDB" id="127243at2759"/>
<dbReference type="Proteomes" id="UP000237271">
    <property type="component" value="Unassembled WGS sequence"/>
</dbReference>
<evidence type="ECO:0000313" key="2">
    <source>
        <dbReference type="Proteomes" id="UP000237271"/>
    </source>
</evidence>
<proteinExistence type="predicted"/>
<gene>
    <name evidence="1" type="ORF">PHPALM_15797</name>
</gene>
<accession>A0A2P4XRD6</accession>
<protein>
    <submittedName>
        <fullName evidence="1">Uncharacterized protein</fullName>
    </submittedName>
</protein>
<organism evidence="1 2">
    <name type="scientific">Phytophthora palmivora</name>
    <dbReference type="NCBI Taxonomy" id="4796"/>
    <lineage>
        <taxon>Eukaryota</taxon>
        <taxon>Sar</taxon>
        <taxon>Stramenopiles</taxon>
        <taxon>Oomycota</taxon>
        <taxon>Peronosporomycetes</taxon>
        <taxon>Peronosporales</taxon>
        <taxon>Peronosporaceae</taxon>
        <taxon>Phytophthora</taxon>
    </lineage>
</organism>
<dbReference type="AlphaFoldDB" id="A0A2P4XRD6"/>